<feature type="domain" description="UGGT thioredoxin-like" evidence="1">
    <location>
        <begin position="24"/>
        <end position="51"/>
    </location>
</feature>
<dbReference type="Proteomes" id="UP001162156">
    <property type="component" value="Unassembled WGS sequence"/>
</dbReference>
<organism evidence="2 3">
    <name type="scientific">Rhamnusium bicolor</name>
    <dbReference type="NCBI Taxonomy" id="1586634"/>
    <lineage>
        <taxon>Eukaryota</taxon>
        <taxon>Metazoa</taxon>
        <taxon>Ecdysozoa</taxon>
        <taxon>Arthropoda</taxon>
        <taxon>Hexapoda</taxon>
        <taxon>Insecta</taxon>
        <taxon>Pterygota</taxon>
        <taxon>Neoptera</taxon>
        <taxon>Endopterygota</taxon>
        <taxon>Coleoptera</taxon>
        <taxon>Polyphaga</taxon>
        <taxon>Cucujiformia</taxon>
        <taxon>Chrysomeloidea</taxon>
        <taxon>Cerambycidae</taxon>
        <taxon>Lepturinae</taxon>
        <taxon>Rhagiini</taxon>
        <taxon>Rhamnusium</taxon>
    </lineage>
</organism>
<comment type="caution">
    <text evidence="2">The sequence shown here is derived from an EMBL/GenBank/DDBJ whole genome shotgun (WGS) entry which is preliminary data.</text>
</comment>
<dbReference type="InterPro" id="IPR040693">
    <property type="entry name" value="UGGT_TRXL_1"/>
</dbReference>
<keyword evidence="3" id="KW-1185">Reference proteome</keyword>
<gene>
    <name evidence="2" type="ORF">NQ314_009939</name>
</gene>
<evidence type="ECO:0000313" key="3">
    <source>
        <dbReference type="Proteomes" id="UP001162156"/>
    </source>
</evidence>
<reference evidence="2" key="1">
    <citation type="journal article" date="2023" name="Insect Mol. Biol.">
        <title>Genome sequencing provides insights into the evolution of gene families encoding plant cell wall-degrading enzymes in longhorned beetles.</title>
        <authorList>
            <person name="Shin N.R."/>
            <person name="Okamura Y."/>
            <person name="Kirsch R."/>
            <person name="Pauchet Y."/>
        </authorList>
    </citation>
    <scope>NUCLEOTIDE SEQUENCE</scope>
    <source>
        <strain evidence="2">RBIC_L_NR</strain>
    </source>
</reference>
<protein>
    <recommendedName>
        <fullName evidence="1">UGGT thioredoxin-like domain-containing protein</fullName>
    </recommendedName>
</protein>
<name>A0AAV8XX65_9CUCU</name>
<evidence type="ECO:0000313" key="2">
    <source>
        <dbReference type="EMBL" id="KAJ8942875.1"/>
    </source>
</evidence>
<proteinExistence type="predicted"/>
<sequence length="63" mass="7093">MMDERQKTKKSKSVTTLLEAKWEATPLVLEVAEYLADENVDFYWSFIDSIASLSPPLVSLGEA</sequence>
<accession>A0AAV8XX65</accession>
<evidence type="ECO:0000259" key="1">
    <source>
        <dbReference type="Pfam" id="PF18400"/>
    </source>
</evidence>
<dbReference type="Pfam" id="PF18400">
    <property type="entry name" value="Thioredoxin_12"/>
    <property type="match status" value="1"/>
</dbReference>
<dbReference type="EMBL" id="JANEYF010002734">
    <property type="protein sequence ID" value="KAJ8942875.1"/>
    <property type="molecule type" value="Genomic_DNA"/>
</dbReference>
<dbReference type="AlphaFoldDB" id="A0AAV8XX65"/>